<evidence type="ECO:0000313" key="1">
    <source>
        <dbReference type="Proteomes" id="UP000887575"/>
    </source>
</evidence>
<protein>
    <submittedName>
        <fullName evidence="2">Uncharacterized protein</fullName>
    </submittedName>
</protein>
<dbReference type="Proteomes" id="UP000887575">
    <property type="component" value="Unassembled WGS sequence"/>
</dbReference>
<reference evidence="2" key="1">
    <citation type="submission" date="2024-02" db="UniProtKB">
        <authorList>
            <consortium name="WormBaseParasite"/>
        </authorList>
    </citation>
    <scope>IDENTIFICATION</scope>
</reference>
<evidence type="ECO:0000313" key="2">
    <source>
        <dbReference type="WBParaSite" id="MBELARI_LOCUS20278"/>
    </source>
</evidence>
<dbReference type="AlphaFoldDB" id="A0AAF3F383"/>
<dbReference type="WBParaSite" id="MBELARI_LOCUS20278">
    <property type="protein sequence ID" value="MBELARI_LOCUS20278"/>
    <property type="gene ID" value="MBELARI_LOCUS20278"/>
</dbReference>
<sequence>MIAFGIHQESVNLLIPGVPSAVSSGFFAQYTADKTDAQARADALTYIDHLSDANIRTSLRNFMNKREQQRDQRKALMLKALNDLNITSKTRDMLNKMEQVRVADITGDQKKSKIRNLYIEGADEPETKTEMEKVGETLENLTILKV</sequence>
<organism evidence="1 2">
    <name type="scientific">Mesorhabditis belari</name>
    <dbReference type="NCBI Taxonomy" id="2138241"/>
    <lineage>
        <taxon>Eukaryota</taxon>
        <taxon>Metazoa</taxon>
        <taxon>Ecdysozoa</taxon>
        <taxon>Nematoda</taxon>
        <taxon>Chromadorea</taxon>
        <taxon>Rhabditida</taxon>
        <taxon>Rhabditina</taxon>
        <taxon>Rhabditomorpha</taxon>
        <taxon>Rhabditoidea</taxon>
        <taxon>Rhabditidae</taxon>
        <taxon>Mesorhabditinae</taxon>
        <taxon>Mesorhabditis</taxon>
    </lineage>
</organism>
<accession>A0AAF3F383</accession>
<keyword evidence="1" id="KW-1185">Reference proteome</keyword>
<proteinExistence type="predicted"/>
<name>A0AAF3F383_9BILA</name>